<dbReference type="SUPFAM" id="SSF55797">
    <property type="entry name" value="PR-1-like"/>
    <property type="match status" value="1"/>
</dbReference>
<dbReference type="Proteomes" id="UP001206572">
    <property type="component" value="Unassembled WGS sequence"/>
</dbReference>
<dbReference type="PANTHER" id="PTHR31157:SF1">
    <property type="entry name" value="SCP DOMAIN-CONTAINING PROTEIN"/>
    <property type="match status" value="1"/>
</dbReference>
<dbReference type="RefSeq" id="WP_258828972.1">
    <property type="nucleotide sequence ID" value="NZ_JANUHA010000012.1"/>
</dbReference>
<organism evidence="3 4">
    <name type="scientific">Massilia agri</name>
    <dbReference type="NCBI Taxonomy" id="1886785"/>
    <lineage>
        <taxon>Bacteria</taxon>
        <taxon>Pseudomonadati</taxon>
        <taxon>Pseudomonadota</taxon>
        <taxon>Betaproteobacteria</taxon>
        <taxon>Burkholderiales</taxon>
        <taxon>Oxalobacteraceae</taxon>
        <taxon>Telluria group</taxon>
        <taxon>Massilia</taxon>
    </lineage>
</organism>
<feature type="chain" id="PRO_5047056624" evidence="1">
    <location>
        <begin position="28"/>
        <end position="293"/>
    </location>
</feature>
<accession>A0ABT2ANY2</accession>
<keyword evidence="1" id="KW-0732">Signal</keyword>
<protein>
    <submittedName>
        <fullName evidence="3">CAP domain-containing protein</fullName>
    </submittedName>
</protein>
<sequence>MQAHLSPLTFRLGSTLAALLFAASSGAAPAQGSELGAMVNAYRAAPGSCRGATATPAASLAEPAALSRVRIGPGTFIELALERAGFAADHAEAISVTGPDNAHEAMTVLQEKYCRTLLSPGFSAVGSYREGNAWTVVLARAAPPLPSETFPAWQDAGQAILAGVNAARASARSCGDRRFGPAPPVRWNPALGEAALAHSRDMAAKRYFNHKARDGSQVAQRATRAGYQWSRVGENIAFGQSSPAEAVAGWLESPGHCANIMNPGFTDMGAAYGIAAERRSGLVYWTQVFASPR</sequence>
<reference evidence="3 4" key="1">
    <citation type="submission" date="2022-08" db="EMBL/GenBank/DDBJ databases">
        <title>Reclassification of Massilia species as members of the genera Telluria, Duganella, Pseudoduganella, Mokoshia gen. nov. and Zemynaea gen. nov. using orthogonal and non-orthogonal genome-based approaches.</title>
        <authorList>
            <person name="Bowman J.P."/>
        </authorList>
    </citation>
    <scope>NUCLEOTIDE SEQUENCE [LARGE SCALE GENOMIC DNA]</scope>
    <source>
        <strain evidence="3 4">JCM 31661</strain>
    </source>
</reference>
<dbReference type="InterPro" id="IPR014044">
    <property type="entry name" value="CAP_dom"/>
</dbReference>
<evidence type="ECO:0000259" key="2">
    <source>
        <dbReference type="Pfam" id="PF00188"/>
    </source>
</evidence>
<comment type="caution">
    <text evidence="3">The sequence shown here is derived from an EMBL/GenBank/DDBJ whole genome shotgun (WGS) entry which is preliminary data.</text>
</comment>
<dbReference type="InterPro" id="IPR035940">
    <property type="entry name" value="CAP_sf"/>
</dbReference>
<evidence type="ECO:0000256" key="1">
    <source>
        <dbReference type="SAM" id="SignalP"/>
    </source>
</evidence>
<dbReference type="PANTHER" id="PTHR31157">
    <property type="entry name" value="SCP DOMAIN-CONTAINING PROTEIN"/>
    <property type="match status" value="1"/>
</dbReference>
<proteinExistence type="predicted"/>
<evidence type="ECO:0000313" key="3">
    <source>
        <dbReference type="EMBL" id="MCS0597954.1"/>
    </source>
</evidence>
<feature type="domain" description="SCP" evidence="2">
    <location>
        <begin position="178"/>
        <end position="289"/>
    </location>
</feature>
<keyword evidence="4" id="KW-1185">Reference proteome</keyword>
<name>A0ABT2ANY2_9BURK</name>
<dbReference type="EMBL" id="JANUHA010000012">
    <property type="protein sequence ID" value="MCS0597954.1"/>
    <property type="molecule type" value="Genomic_DNA"/>
</dbReference>
<feature type="signal peptide" evidence="1">
    <location>
        <begin position="1"/>
        <end position="27"/>
    </location>
</feature>
<dbReference type="CDD" id="cd05379">
    <property type="entry name" value="CAP_bacterial"/>
    <property type="match status" value="1"/>
</dbReference>
<dbReference type="Pfam" id="PF00188">
    <property type="entry name" value="CAP"/>
    <property type="match status" value="1"/>
</dbReference>
<dbReference type="Gene3D" id="3.40.33.10">
    <property type="entry name" value="CAP"/>
    <property type="match status" value="1"/>
</dbReference>
<gene>
    <name evidence="3" type="ORF">NX780_16515</name>
</gene>
<evidence type="ECO:0000313" key="4">
    <source>
        <dbReference type="Proteomes" id="UP001206572"/>
    </source>
</evidence>